<feature type="transmembrane region" description="Helical" evidence="1">
    <location>
        <begin position="16"/>
        <end position="37"/>
    </location>
</feature>
<name>A0A495X1L9_9PSEU</name>
<keyword evidence="1" id="KW-0812">Transmembrane</keyword>
<evidence type="ECO:0000313" key="2">
    <source>
        <dbReference type="EMBL" id="RKT67449.1"/>
    </source>
</evidence>
<dbReference type="Proteomes" id="UP000272729">
    <property type="component" value="Unassembled WGS sequence"/>
</dbReference>
<comment type="caution">
    <text evidence="2">The sequence shown here is derived from an EMBL/GenBank/DDBJ whole genome shotgun (WGS) entry which is preliminary data.</text>
</comment>
<reference evidence="2 3" key="1">
    <citation type="submission" date="2018-10" db="EMBL/GenBank/DDBJ databases">
        <title>Sequencing the genomes of 1000 actinobacteria strains.</title>
        <authorList>
            <person name="Klenk H.-P."/>
        </authorList>
    </citation>
    <scope>NUCLEOTIDE SEQUENCE [LARGE SCALE GENOMIC DNA]</scope>
    <source>
        <strain evidence="2 3">DSM 43911</strain>
    </source>
</reference>
<accession>A0A495X1L9</accession>
<protein>
    <submittedName>
        <fullName evidence="2">Uncharacterized protein</fullName>
    </submittedName>
</protein>
<evidence type="ECO:0000256" key="1">
    <source>
        <dbReference type="SAM" id="Phobius"/>
    </source>
</evidence>
<dbReference type="AlphaFoldDB" id="A0A495X1L9"/>
<organism evidence="2 3">
    <name type="scientific">Saccharothrix variisporea</name>
    <dbReference type="NCBI Taxonomy" id="543527"/>
    <lineage>
        <taxon>Bacteria</taxon>
        <taxon>Bacillati</taxon>
        <taxon>Actinomycetota</taxon>
        <taxon>Actinomycetes</taxon>
        <taxon>Pseudonocardiales</taxon>
        <taxon>Pseudonocardiaceae</taxon>
        <taxon>Saccharothrix</taxon>
    </lineage>
</organism>
<sequence>MAGSVVAQYSPPVTTALIGVMGALVGTIVGSLLTQALQRRNAAYARLHEARLEAYQAFTAAVMNFRKALLDRWFTEHERRSDADSQEVYAMRSAVWAAYYQVMLVAGDPEIVRRAQQARDVASSLKDTTTRAELNERGDACRAAVGEFAVAARHELALIGSKKRRRTAELPAA</sequence>
<dbReference type="EMBL" id="RBXR01000001">
    <property type="protein sequence ID" value="RKT67449.1"/>
    <property type="molecule type" value="Genomic_DNA"/>
</dbReference>
<proteinExistence type="predicted"/>
<keyword evidence="1" id="KW-0472">Membrane</keyword>
<evidence type="ECO:0000313" key="3">
    <source>
        <dbReference type="Proteomes" id="UP000272729"/>
    </source>
</evidence>
<gene>
    <name evidence="2" type="ORF">DFJ66_0624</name>
</gene>
<keyword evidence="3" id="KW-1185">Reference proteome</keyword>
<keyword evidence="1" id="KW-1133">Transmembrane helix</keyword>